<reference evidence="2" key="1">
    <citation type="journal article" date="2016" name="Nature">
        <title>Genome evolution in the allotetraploid frog Xenopus laevis.</title>
        <authorList>
            <person name="Session A.M."/>
            <person name="Uno Y."/>
            <person name="Kwon T."/>
            <person name="Chapman J.A."/>
            <person name="Toyoda A."/>
            <person name="Takahashi S."/>
            <person name="Fukui A."/>
            <person name="Hikosaka A."/>
            <person name="Suzuki A."/>
            <person name="Kondo M."/>
            <person name="van Heeringen S.J."/>
            <person name="Quigley I."/>
            <person name="Heinz S."/>
            <person name="Ogino H."/>
            <person name="Ochi H."/>
            <person name="Hellsten U."/>
            <person name="Lyons J.B."/>
            <person name="Simakov O."/>
            <person name="Putnam N."/>
            <person name="Stites J."/>
            <person name="Kuroki Y."/>
            <person name="Tanaka T."/>
            <person name="Michiue T."/>
            <person name="Watanabe M."/>
            <person name="Bogdanovic O."/>
            <person name="Lister R."/>
            <person name="Georgiou G."/>
            <person name="Paranjpe S.S."/>
            <person name="van Kruijsbergen I."/>
            <person name="Shu S."/>
            <person name="Carlson J."/>
            <person name="Kinoshita T."/>
            <person name="Ohta Y."/>
            <person name="Mawaribuchi S."/>
            <person name="Jenkins J."/>
            <person name="Grimwood J."/>
            <person name="Schmutz J."/>
            <person name="Mitros T."/>
            <person name="Mozaffari S.V."/>
            <person name="Suzuki Y."/>
            <person name="Haramoto Y."/>
            <person name="Yamamoto T.S."/>
            <person name="Takagi C."/>
            <person name="Heald R."/>
            <person name="Miller K."/>
            <person name="Haudenschild C."/>
            <person name="Kitzman J."/>
            <person name="Nakayama T."/>
            <person name="Izutsu Y."/>
            <person name="Robert J."/>
            <person name="Fortriede J."/>
            <person name="Burns K."/>
            <person name="Lotay V."/>
            <person name="Karimi K."/>
            <person name="Yasuoka Y."/>
            <person name="Dichmann D.S."/>
            <person name="Flajnik M.F."/>
            <person name="Houston D.W."/>
            <person name="Shendure J."/>
            <person name="DuPasquier L."/>
            <person name="Vize P.D."/>
            <person name="Zorn A.M."/>
            <person name="Ito M."/>
            <person name="Marcotte E.M."/>
            <person name="Wallingford J.B."/>
            <person name="Ito Y."/>
            <person name="Asashima M."/>
            <person name="Ueno N."/>
            <person name="Matsuda Y."/>
            <person name="Veenstra G.J."/>
            <person name="Fujiyama A."/>
            <person name="Harland R.M."/>
            <person name="Taira M."/>
            <person name="Rokhsar D.S."/>
        </authorList>
    </citation>
    <scope>NUCLEOTIDE SEQUENCE [LARGE SCALE GENOMIC DNA]</scope>
    <source>
        <strain evidence="2">J</strain>
    </source>
</reference>
<evidence type="ECO:0000313" key="1">
    <source>
        <dbReference type="EMBL" id="OCT79534.1"/>
    </source>
</evidence>
<proteinExistence type="predicted"/>
<gene>
    <name evidence="1" type="ORF">XELAEV_18026345mg</name>
</gene>
<accession>A0A974HIR5</accession>
<name>A0A974HIR5_XENLA</name>
<evidence type="ECO:0000313" key="2">
    <source>
        <dbReference type="Proteomes" id="UP000694892"/>
    </source>
</evidence>
<sequence length="104" mass="11899">MGCSKARHQSRMLMNNTNQHCPCQGNHHSCYSSALGFRFSTYTWPQRVKLYPKHARMCCSALLQVKSVIQTFLVGQRVKTTLHCELSLVRSHTRVAKLVKIPLL</sequence>
<dbReference type="Proteomes" id="UP000694892">
    <property type="component" value="Chromosome 5L"/>
</dbReference>
<organism evidence="1 2">
    <name type="scientific">Xenopus laevis</name>
    <name type="common">African clawed frog</name>
    <dbReference type="NCBI Taxonomy" id="8355"/>
    <lineage>
        <taxon>Eukaryota</taxon>
        <taxon>Metazoa</taxon>
        <taxon>Chordata</taxon>
        <taxon>Craniata</taxon>
        <taxon>Vertebrata</taxon>
        <taxon>Euteleostomi</taxon>
        <taxon>Amphibia</taxon>
        <taxon>Batrachia</taxon>
        <taxon>Anura</taxon>
        <taxon>Pipoidea</taxon>
        <taxon>Pipidae</taxon>
        <taxon>Xenopodinae</taxon>
        <taxon>Xenopus</taxon>
        <taxon>Xenopus</taxon>
    </lineage>
</organism>
<dbReference type="EMBL" id="CM004474">
    <property type="protein sequence ID" value="OCT79534.1"/>
    <property type="molecule type" value="Genomic_DNA"/>
</dbReference>
<dbReference type="AlphaFoldDB" id="A0A974HIR5"/>
<protein>
    <submittedName>
        <fullName evidence="1">Uncharacterized protein</fullName>
    </submittedName>
</protein>